<dbReference type="PROSITE" id="PS51211">
    <property type="entry name" value="VITELLOGENIN"/>
    <property type="match status" value="1"/>
</dbReference>
<dbReference type="GO" id="GO:0042157">
    <property type="term" value="P:lipoprotein metabolic process"/>
    <property type="evidence" value="ECO:0007669"/>
    <property type="project" value="TreeGrafter"/>
</dbReference>
<keyword evidence="8" id="KW-1185">Reference proteome</keyword>
<dbReference type="Ensembl" id="ENSPTXT00000025976.1">
    <property type="protein sequence ID" value="ENSPTXP00000025202.1"/>
    <property type="gene ID" value="ENSPTXG00000017571.1"/>
</dbReference>
<gene>
    <name evidence="7" type="primary">LOC113444686</name>
</gene>
<evidence type="ECO:0000256" key="2">
    <source>
        <dbReference type="ARBA" id="ARBA00022448"/>
    </source>
</evidence>
<keyword evidence="2" id="KW-0813">Transport</keyword>
<sequence>MIVSMTQYLILKACKLHQHGSFLFFFTGNLETPSFSSGILYQYRYSLDNQVSFLSRPTLQGSKLQAEAVVDVNLLWSNIDNAGEQLLQIQLSYILQVKAFYVAKEENPLILELKRGLLSLLQFQTHSGTMTEEDISGSCQVTYAVSKDTVLKTKDLQTCKRPKFGFSTANKVFGLLWHPTSKSHYVMEGNLIKSASSEENHIIHQGIKSSVGVDITSRLMQHLELLTQMPGSKELSGKNLEKVLNSFLGKPQPINLTSQPFKRICSECPTLRSYLKTLAKKKIDLDLSKASTTWHFSRVVQMLRSAKKKDILLLLKKAPESMLPFYTEAAIAAHSTPSLVAVTEFMDSQGRKQPSLLENFLYAAALSPRPSKELFNLVLDSLNNKYLNDATSEAGNMIIGSLVGKLCQMNQCDLKEVSLAKEAILKKLHRSKMDSRKMMFLSSLKSTLLPEFIPTFLYYAEEGSSSISAAAVTALKRYSTEHITSTVKMAMKRIFYQVQRKYQKNSRLAAAEILLDNSPSHMDFINILLASRELSPEMQRFILSKILGIMSSDNHPTRQVIKDVLKDPRINNYYYFSPKEGRSISFSGLLTATEDASSTFGVELLFSELGLLQKSTTNFDIESHGHRLQAAQVVVEAKGLEGMLDEDATEEQEFTAGMSAILLDVPLRPVTFFDGYSELMSKMFMSPGKPMKVVKGNLLLVDHQEAVPLQSGLQVVITLQVGLGLDISADLNMDMWEQKFNTSIKSRGALVVDFQAEVDTSFFQATLKSQSDIELSTNVDILARLTLGPMTMCLQLAKQPVSYREKFFISESSANYNTHVRKGRRGTMSGHGFPFYRANSEMCKDLLAGK</sequence>
<evidence type="ECO:0000313" key="7">
    <source>
        <dbReference type="Ensembl" id="ENSPTXP00000025202.1"/>
    </source>
</evidence>
<evidence type="ECO:0000256" key="5">
    <source>
        <dbReference type="PROSITE-ProRule" id="PRU00557"/>
    </source>
</evidence>
<feature type="domain" description="Vitellogenin" evidence="6">
    <location>
        <begin position="11"/>
        <end position="616"/>
    </location>
</feature>
<evidence type="ECO:0000256" key="3">
    <source>
        <dbReference type="ARBA" id="ARBA00022729"/>
    </source>
</evidence>
<comment type="caution">
    <text evidence="5">Lacks conserved residue(s) required for the propagation of feature annotation.</text>
</comment>
<evidence type="ECO:0000313" key="8">
    <source>
        <dbReference type="Proteomes" id="UP000472273"/>
    </source>
</evidence>
<dbReference type="SUPFAM" id="SSF48431">
    <property type="entry name" value="Lipovitellin-phosvitin complex, superhelical domain"/>
    <property type="match status" value="1"/>
</dbReference>
<dbReference type="InterPro" id="IPR045811">
    <property type="entry name" value="MTP_lip-bd"/>
</dbReference>
<organism evidence="7 8">
    <name type="scientific">Pseudonaja textilis</name>
    <name type="common">Eastern brown snake</name>
    <dbReference type="NCBI Taxonomy" id="8673"/>
    <lineage>
        <taxon>Eukaryota</taxon>
        <taxon>Metazoa</taxon>
        <taxon>Chordata</taxon>
        <taxon>Craniata</taxon>
        <taxon>Vertebrata</taxon>
        <taxon>Euteleostomi</taxon>
        <taxon>Lepidosauria</taxon>
        <taxon>Squamata</taxon>
        <taxon>Bifurcata</taxon>
        <taxon>Unidentata</taxon>
        <taxon>Episquamata</taxon>
        <taxon>Toxicofera</taxon>
        <taxon>Serpentes</taxon>
        <taxon>Colubroidea</taxon>
        <taxon>Elapidae</taxon>
        <taxon>Hydrophiinae</taxon>
        <taxon>Pseudonaja</taxon>
    </lineage>
</organism>
<comment type="subcellular location">
    <subcellularLocation>
        <location evidence="1">Endoplasmic reticulum</location>
    </subcellularLocation>
</comment>
<dbReference type="InterPro" id="IPR015819">
    <property type="entry name" value="Lipid_transp_b-sht_shell"/>
</dbReference>
<dbReference type="InterPro" id="IPR015816">
    <property type="entry name" value="Vitellinogen_b-sht_N"/>
</dbReference>
<dbReference type="AlphaFoldDB" id="A0A670ZR18"/>
<accession>A0A670ZR18</accession>
<keyword evidence="4" id="KW-0256">Endoplasmic reticulum</keyword>
<dbReference type="InterPro" id="IPR011030">
    <property type="entry name" value="Lipovitellin_superhlx_dom"/>
</dbReference>
<dbReference type="FunFam" id="1.25.10.20:FF:000001">
    <property type="entry name" value="microsomal triglyceride transfer protein large subunit"/>
    <property type="match status" value="1"/>
</dbReference>
<dbReference type="InterPro" id="IPR039988">
    <property type="entry name" value="MTTP"/>
</dbReference>
<keyword evidence="3" id="KW-0732">Signal</keyword>
<dbReference type="GO" id="GO:0008289">
    <property type="term" value="F:lipid binding"/>
    <property type="evidence" value="ECO:0007669"/>
    <property type="project" value="InterPro"/>
</dbReference>
<dbReference type="GO" id="GO:0005548">
    <property type="term" value="F:phospholipid transporter activity"/>
    <property type="evidence" value="ECO:0007669"/>
    <property type="project" value="InterPro"/>
</dbReference>
<keyword evidence="5" id="KW-1015">Disulfide bond</keyword>
<dbReference type="PANTHER" id="PTHR13024">
    <property type="entry name" value="MICROSOMAL TRIGLYCERIDE TRANSFER PROTEIN, LARGE SUBUNIT"/>
    <property type="match status" value="1"/>
</dbReference>
<evidence type="ECO:0000256" key="1">
    <source>
        <dbReference type="ARBA" id="ARBA00004240"/>
    </source>
</evidence>
<dbReference type="PANTHER" id="PTHR13024:SF2">
    <property type="entry name" value="MICROSOMAL TRIGLYCERIDE TRANSFER PROTEIN-LIKE"/>
    <property type="match status" value="1"/>
</dbReference>
<dbReference type="SMART" id="SM00638">
    <property type="entry name" value="LPD_N"/>
    <property type="match status" value="1"/>
</dbReference>
<proteinExistence type="predicted"/>
<feature type="disulfide bond" evidence="5">
    <location>
        <begin position="407"/>
        <end position="412"/>
    </location>
</feature>
<name>A0A670ZR18_PSETE</name>
<protein>
    <recommendedName>
        <fullName evidence="6">Vitellogenin domain-containing protein</fullName>
    </recommendedName>
</protein>
<dbReference type="GO" id="GO:0016323">
    <property type="term" value="C:basolateral plasma membrane"/>
    <property type="evidence" value="ECO:0007669"/>
    <property type="project" value="TreeGrafter"/>
</dbReference>
<dbReference type="Pfam" id="PF19444">
    <property type="entry name" value="MTP_lip_bd"/>
    <property type="match status" value="1"/>
</dbReference>
<dbReference type="OMA" id="AMRRIFH"/>
<dbReference type="Gene3D" id="1.25.10.20">
    <property type="entry name" value="Vitellinogen, superhelical"/>
    <property type="match status" value="1"/>
</dbReference>
<evidence type="ECO:0000256" key="4">
    <source>
        <dbReference type="ARBA" id="ARBA00022824"/>
    </source>
</evidence>
<reference evidence="7" key="2">
    <citation type="submission" date="2025-09" db="UniProtKB">
        <authorList>
            <consortium name="Ensembl"/>
        </authorList>
    </citation>
    <scope>IDENTIFICATION</scope>
</reference>
<dbReference type="GeneTree" id="ENSGT00390000011412"/>
<dbReference type="Gene3D" id="2.30.230.10">
    <property type="entry name" value="Lipovitellin, beta-sheet shell regions, chain A"/>
    <property type="match status" value="1"/>
</dbReference>
<dbReference type="GO" id="GO:0005794">
    <property type="term" value="C:Golgi apparatus"/>
    <property type="evidence" value="ECO:0007669"/>
    <property type="project" value="TreeGrafter"/>
</dbReference>
<evidence type="ECO:0000259" key="6">
    <source>
        <dbReference type="PROSITE" id="PS51211"/>
    </source>
</evidence>
<dbReference type="GO" id="GO:0005783">
    <property type="term" value="C:endoplasmic reticulum"/>
    <property type="evidence" value="ECO:0007669"/>
    <property type="project" value="UniProtKB-SubCell"/>
</dbReference>
<dbReference type="Proteomes" id="UP000472273">
    <property type="component" value="Unplaced"/>
</dbReference>
<dbReference type="InterPro" id="IPR001747">
    <property type="entry name" value="Vitellogenin_N"/>
</dbReference>
<dbReference type="SUPFAM" id="SSF56968">
    <property type="entry name" value="Lipovitellin-phosvitin complex, beta-sheet shell regions"/>
    <property type="match status" value="1"/>
</dbReference>
<dbReference type="Pfam" id="PF01347">
    <property type="entry name" value="Vitellogenin_N"/>
    <property type="match status" value="1"/>
</dbReference>
<reference evidence="7" key="1">
    <citation type="submission" date="2025-08" db="UniProtKB">
        <authorList>
            <consortium name="Ensembl"/>
        </authorList>
    </citation>
    <scope>IDENTIFICATION</scope>
</reference>